<dbReference type="CDD" id="cd20071">
    <property type="entry name" value="SET_SMYD"/>
    <property type="match status" value="1"/>
</dbReference>
<dbReference type="OrthoDB" id="265717at2759"/>
<dbReference type="PROSITE" id="PS50280">
    <property type="entry name" value="SET"/>
    <property type="match status" value="1"/>
</dbReference>
<dbReference type="GO" id="GO:0008168">
    <property type="term" value="F:methyltransferase activity"/>
    <property type="evidence" value="ECO:0007669"/>
    <property type="project" value="UniProtKB-KW"/>
</dbReference>
<evidence type="ECO:0000313" key="6">
    <source>
        <dbReference type="Proteomes" id="UP000317257"/>
    </source>
</evidence>
<reference evidence="4" key="3">
    <citation type="journal article" date="2019" name="Microbiol. Resour. Announc.">
        <title>Genome Sequence of Metarhizium rileyi, a Microbial Control Agent for Lepidoptera.</title>
        <authorList>
            <person name="Binneck E."/>
            <person name="Lastra C.C.L."/>
            <person name="Sosa-Gomez D.R."/>
        </authorList>
    </citation>
    <scope>NUCLEOTIDE SEQUENCE</scope>
    <source>
        <strain evidence="4">Cep018-CH2</strain>
    </source>
</reference>
<evidence type="ECO:0000313" key="4">
    <source>
        <dbReference type="EMBL" id="TWU76201.1"/>
    </source>
</evidence>
<keyword evidence="3" id="KW-0808">Transferase</keyword>
<dbReference type="PANTHER" id="PTHR47332">
    <property type="entry name" value="SET DOMAIN-CONTAINING PROTEIN 5"/>
    <property type="match status" value="1"/>
</dbReference>
<dbReference type="SUPFAM" id="SSF82199">
    <property type="entry name" value="SET domain"/>
    <property type="match status" value="1"/>
</dbReference>
<evidence type="ECO:0000313" key="3">
    <source>
        <dbReference type="EMBL" id="OAA40633.1"/>
    </source>
</evidence>
<sequence>MSQYLVLWRVQTITYHIFHNQVDSLFDFIMRQHISACLCIGLLEASICHARLFEVAKDNLIHLSSSQIPLGPLVKLGGPSVSPTDYDDYGWTNGNNNSDEYHAYHFKELAGGRGISVVTSPDRIRHFEAATVPSDANDMSSPPYEERHIPGKGRGLVATRMLYKGDKILLNTPILMVDSSGYDSLGGPWTSLPRLAVENLPPETEKLFFSMHGASDTDDVRGRIDVNAYDVRIGGHQYFAVLPEIARINHDCRPNTNYYFDENTLTQMVVASRDIAPGTELSVTYINPVQEREHRNDNLLATWGFNCSCSVCRLPPHLSRRSDERVEDIARLQAEYELVDEGEWMGYPPQKAEALISLLEEEGIRTNIGNAYLYAAFTHCAHGNYWETVRHANTALDWISLSDGADDARLDSLREMTRTPDEEACWKSRTESRQGGGGGDGENVLEP</sequence>
<evidence type="ECO:0000313" key="5">
    <source>
        <dbReference type="Proteomes" id="UP000243498"/>
    </source>
</evidence>
<dbReference type="PANTHER" id="PTHR47332:SF6">
    <property type="entry name" value="SET DOMAIN-CONTAINING PROTEIN"/>
    <property type="match status" value="1"/>
</dbReference>
<evidence type="ECO:0000256" key="1">
    <source>
        <dbReference type="SAM" id="MobiDB-lite"/>
    </source>
</evidence>
<dbReference type="InterPro" id="IPR053185">
    <property type="entry name" value="SET_domain_protein"/>
</dbReference>
<feature type="region of interest" description="Disordered" evidence="1">
    <location>
        <begin position="416"/>
        <end position="447"/>
    </location>
</feature>
<keyword evidence="5" id="KW-1185">Reference proteome</keyword>
<dbReference type="Gene3D" id="2.170.270.10">
    <property type="entry name" value="SET domain"/>
    <property type="match status" value="1"/>
</dbReference>
<dbReference type="Gene3D" id="1.10.220.160">
    <property type="match status" value="1"/>
</dbReference>
<proteinExistence type="predicted"/>
<comment type="caution">
    <text evidence="3">The sequence shown here is derived from an EMBL/GenBank/DDBJ whole genome shotgun (WGS) entry which is preliminary data.</text>
</comment>
<reference evidence="6" key="2">
    <citation type="submission" date="2018-12" db="EMBL/GenBank/DDBJ databases">
        <title>The complete genome of Metarhizium rileyi, a key fungal pathogen of Lepidoptera.</title>
        <authorList>
            <person name="Binneck E."/>
            <person name="Lastra C.C.L."/>
            <person name="Sosa-Gomez D.R."/>
        </authorList>
    </citation>
    <scope>NUCLEOTIDE SEQUENCE [LARGE SCALE GENOMIC DNA]</scope>
    <source>
        <strain evidence="6">Cep018-CH2</strain>
    </source>
</reference>
<dbReference type="GO" id="GO:0032259">
    <property type="term" value="P:methylation"/>
    <property type="evidence" value="ECO:0007669"/>
    <property type="project" value="UniProtKB-KW"/>
</dbReference>
<protein>
    <submittedName>
        <fullName evidence="3">Lysine methyltransferase</fullName>
    </submittedName>
</protein>
<dbReference type="Proteomes" id="UP000317257">
    <property type="component" value="Unassembled WGS sequence"/>
</dbReference>
<dbReference type="InterPro" id="IPR046341">
    <property type="entry name" value="SET_dom_sf"/>
</dbReference>
<keyword evidence="3" id="KW-0489">Methyltransferase</keyword>
<dbReference type="OMA" id="QHEFPGK"/>
<dbReference type="AlphaFoldDB" id="A0A162JDF3"/>
<gene>
    <name evidence="4" type="ORF">ED733_003663</name>
    <name evidence="3" type="ORF">NOR_05721</name>
</gene>
<dbReference type="EMBL" id="SBHS01000005">
    <property type="protein sequence ID" value="TWU76201.1"/>
    <property type="molecule type" value="Genomic_DNA"/>
</dbReference>
<dbReference type="STRING" id="1081105.A0A162JDF3"/>
<feature type="domain" description="SET" evidence="2">
    <location>
        <begin position="142"/>
        <end position="286"/>
    </location>
</feature>
<accession>A0A5C6GIS2</accession>
<reference evidence="3 5" key="1">
    <citation type="journal article" date="2016" name="Genome Biol. Evol.">
        <title>Divergent and convergent evolution of fungal pathogenicity.</title>
        <authorList>
            <person name="Shang Y."/>
            <person name="Xiao G."/>
            <person name="Zheng P."/>
            <person name="Cen K."/>
            <person name="Zhan S."/>
            <person name="Wang C."/>
        </authorList>
    </citation>
    <scope>NUCLEOTIDE SEQUENCE [LARGE SCALE GENOMIC DNA]</scope>
    <source>
        <strain evidence="3 5">RCEF 4871</strain>
    </source>
</reference>
<accession>A0A162JDF3</accession>
<organism evidence="3 5">
    <name type="scientific">Metarhizium rileyi (strain RCEF 4871)</name>
    <name type="common">Nomuraea rileyi</name>
    <dbReference type="NCBI Taxonomy" id="1649241"/>
    <lineage>
        <taxon>Eukaryota</taxon>
        <taxon>Fungi</taxon>
        <taxon>Dikarya</taxon>
        <taxon>Ascomycota</taxon>
        <taxon>Pezizomycotina</taxon>
        <taxon>Sordariomycetes</taxon>
        <taxon>Hypocreomycetidae</taxon>
        <taxon>Hypocreales</taxon>
        <taxon>Clavicipitaceae</taxon>
        <taxon>Metarhizium</taxon>
    </lineage>
</organism>
<name>A0A162JDF3_METRR</name>
<dbReference type="Proteomes" id="UP000243498">
    <property type="component" value="Unassembled WGS sequence"/>
</dbReference>
<dbReference type="EMBL" id="AZHC01000018">
    <property type="protein sequence ID" value="OAA40633.1"/>
    <property type="molecule type" value="Genomic_DNA"/>
</dbReference>
<evidence type="ECO:0000259" key="2">
    <source>
        <dbReference type="PROSITE" id="PS50280"/>
    </source>
</evidence>
<dbReference type="SMART" id="SM00317">
    <property type="entry name" value="SET"/>
    <property type="match status" value="1"/>
</dbReference>
<dbReference type="InterPro" id="IPR001214">
    <property type="entry name" value="SET_dom"/>
</dbReference>
<dbReference type="Pfam" id="PF00856">
    <property type="entry name" value="SET"/>
    <property type="match status" value="1"/>
</dbReference>
<feature type="compositionally biased region" description="Basic and acidic residues" evidence="1">
    <location>
        <begin position="416"/>
        <end position="432"/>
    </location>
</feature>